<dbReference type="GO" id="GO:0030544">
    <property type="term" value="F:Hsp70 protein binding"/>
    <property type="evidence" value="ECO:0007669"/>
    <property type="project" value="TreeGrafter"/>
</dbReference>
<dbReference type="PANTHER" id="PTHR46035">
    <property type="entry name" value="TETRATRICOPEPTIDE REPEAT PROTEIN 4"/>
    <property type="match status" value="1"/>
</dbReference>
<dbReference type="SMART" id="SM00028">
    <property type="entry name" value="TPR"/>
    <property type="match status" value="3"/>
</dbReference>
<dbReference type="Gene3D" id="1.25.40.10">
    <property type="entry name" value="Tetratricopeptide repeat domain"/>
    <property type="match status" value="1"/>
</dbReference>
<comment type="similarity">
    <text evidence="3">Belongs to the TTC4 family.</text>
</comment>
<evidence type="ECO:0000256" key="1">
    <source>
        <dbReference type="ARBA" id="ARBA00022737"/>
    </source>
</evidence>
<dbReference type="Proteomes" id="UP000887568">
    <property type="component" value="Unplaced"/>
</dbReference>
<dbReference type="Pfam" id="PF18972">
    <property type="entry name" value="Wheel"/>
    <property type="match status" value="1"/>
</dbReference>
<dbReference type="GO" id="GO:0005634">
    <property type="term" value="C:nucleus"/>
    <property type="evidence" value="ECO:0007669"/>
    <property type="project" value="TreeGrafter"/>
</dbReference>
<name>A0A913Z9M5_PATMI</name>
<dbReference type="CTD" id="7268"/>
<dbReference type="RefSeq" id="XP_038048483.1">
    <property type="nucleotide sequence ID" value="XM_038192555.1"/>
</dbReference>
<feature type="compositionally biased region" description="Basic and acidic residues" evidence="4">
    <location>
        <begin position="13"/>
        <end position="23"/>
    </location>
</feature>
<dbReference type="AlphaFoldDB" id="A0A913Z9M5"/>
<feature type="domain" description="Cns1/TTC4 wheel" evidence="5">
    <location>
        <begin position="291"/>
        <end position="393"/>
    </location>
</feature>
<dbReference type="InterPro" id="IPR019734">
    <property type="entry name" value="TPR_rpt"/>
</dbReference>
<dbReference type="GO" id="GO:0051879">
    <property type="term" value="F:Hsp90 protein binding"/>
    <property type="evidence" value="ECO:0007669"/>
    <property type="project" value="InterPro"/>
</dbReference>
<organism evidence="6 7">
    <name type="scientific">Patiria miniata</name>
    <name type="common">Bat star</name>
    <name type="synonym">Asterina miniata</name>
    <dbReference type="NCBI Taxonomy" id="46514"/>
    <lineage>
        <taxon>Eukaryota</taxon>
        <taxon>Metazoa</taxon>
        <taxon>Echinodermata</taxon>
        <taxon>Eleutherozoa</taxon>
        <taxon>Asterozoa</taxon>
        <taxon>Asteroidea</taxon>
        <taxon>Valvatacea</taxon>
        <taxon>Valvatida</taxon>
        <taxon>Asterinidae</taxon>
        <taxon>Patiria</taxon>
    </lineage>
</organism>
<feature type="compositionally biased region" description="Polar residues" evidence="4">
    <location>
        <begin position="1"/>
        <end position="11"/>
    </location>
</feature>
<dbReference type="SUPFAM" id="SSF48452">
    <property type="entry name" value="TPR-like"/>
    <property type="match status" value="1"/>
</dbReference>
<protein>
    <recommendedName>
        <fullName evidence="5">Cns1/TTC4 wheel domain-containing protein</fullName>
    </recommendedName>
</protein>
<dbReference type="InterPro" id="IPR011990">
    <property type="entry name" value="TPR-like_helical_dom_sf"/>
</dbReference>
<keyword evidence="7" id="KW-1185">Reference proteome</keyword>
<dbReference type="GeneID" id="119722438"/>
<dbReference type="GO" id="GO:0006457">
    <property type="term" value="P:protein folding"/>
    <property type="evidence" value="ECO:0007669"/>
    <property type="project" value="TreeGrafter"/>
</dbReference>
<dbReference type="CDD" id="cd21380">
    <property type="entry name" value="CTWD_Cns1"/>
    <property type="match status" value="1"/>
</dbReference>
<keyword evidence="1" id="KW-0677">Repeat</keyword>
<dbReference type="EnsemblMetazoa" id="XM_038192555.1">
    <property type="protein sequence ID" value="XP_038048483.1"/>
    <property type="gene ID" value="LOC119722438"/>
</dbReference>
<evidence type="ECO:0000313" key="7">
    <source>
        <dbReference type="Proteomes" id="UP000887568"/>
    </source>
</evidence>
<dbReference type="PANTHER" id="PTHR46035:SF1">
    <property type="entry name" value="TETRATRICOPEPTIDE REPEAT PROTEIN 4"/>
    <property type="match status" value="1"/>
</dbReference>
<evidence type="ECO:0000259" key="5">
    <source>
        <dbReference type="Pfam" id="PF18972"/>
    </source>
</evidence>
<evidence type="ECO:0000256" key="4">
    <source>
        <dbReference type="SAM" id="MobiDB-lite"/>
    </source>
</evidence>
<sequence length="406" mass="46221">MAENTESNVGTTDGEKGAGKTGEDLNTMFDRYLDEAASHPKYANKKKGDFLVKENEEFLKNWEEEIDKIPVFMKEIPEDAGDNSLVAALQAIKYDEDDPPEELAKTHKDDGNAWFKKKKYKMAITAYDEGLKQKFEDGELRAVLYTNRAAANYHLGNNRSSLNDATEAVKHNPSHMKALIRAADCCMKLEEYSEAITWCDKALKISADDKRVLDLRLAATKQQKITERNNRKRKTEEKAALARRMKIVEAIKSRTIQFGQLNDDQQAKSQDQLILDAVSSQHPTGAAIVLDESGNLTWPVTFLYPEYGQSDFVREFHEDSIFSDHLQVLFEEPAPWDKQGMYKPHTVQIYFHHSEGTELVEVNPESTLRSILQDPRYLVAGVPLFVILPRGCPFTETYLKRYATLC</sequence>
<dbReference type="OrthoDB" id="420195at2759"/>
<dbReference type="GO" id="GO:0005829">
    <property type="term" value="C:cytosol"/>
    <property type="evidence" value="ECO:0007669"/>
    <property type="project" value="TreeGrafter"/>
</dbReference>
<dbReference type="InterPro" id="IPR044059">
    <property type="entry name" value="Csn1/TTC4_wheel"/>
</dbReference>
<evidence type="ECO:0000313" key="6">
    <source>
        <dbReference type="EnsemblMetazoa" id="XP_038048483.1"/>
    </source>
</evidence>
<accession>A0A913Z9M5</accession>
<dbReference type="OMA" id="WRAAQCA"/>
<evidence type="ECO:0000256" key="3">
    <source>
        <dbReference type="ARBA" id="ARBA00023602"/>
    </source>
</evidence>
<keyword evidence="2" id="KW-0802">TPR repeat</keyword>
<proteinExistence type="inferred from homology"/>
<feature type="region of interest" description="Disordered" evidence="4">
    <location>
        <begin position="1"/>
        <end position="24"/>
    </location>
</feature>
<evidence type="ECO:0000256" key="2">
    <source>
        <dbReference type="ARBA" id="ARBA00022803"/>
    </source>
</evidence>
<reference evidence="6" key="1">
    <citation type="submission" date="2022-11" db="UniProtKB">
        <authorList>
            <consortium name="EnsemblMetazoa"/>
        </authorList>
    </citation>
    <scope>IDENTIFICATION</scope>
</reference>
<dbReference type="Pfam" id="PF13432">
    <property type="entry name" value="TPR_16"/>
    <property type="match status" value="1"/>
</dbReference>